<evidence type="ECO:0000256" key="15">
    <source>
        <dbReference type="PIRNR" id="PIRNR000641"/>
    </source>
</evidence>
<dbReference type="PROSITE" id="PS50927">
    <property type="entry name" value="BULB_LECTIN"/>
    <property type="match status" value="1"/>
</dbReference>
<comment type="catalytic activity">
    <reaction evidence="13 15">
        <text>L-threonyl-[protein] + ATP = O-phospho-L-threonyl-[protein] + ADP + H(+)</text>
        <dbReference type="Rhea" id="RHEA:46608"/>
        <dbReference type="Rhea" id="RHEA-COMP:11060"/>
        <dbReference type="Rhea" id="RHEA-COMP:11605"/>
        <dbReference type="ChEBI" id="CHEBI:15378"/>
        <dbReference type="ChEBI" id="CHEBI:30013"/>
        <dbReference type="ChEBI" id="CHEBI:30616"/>
        <dbReference type="ChEBI" id="CHEBI:61977"/>
        <dbReference type="ChEBI" id="CHEBI:456216"/>
        <dbReference type="EC" id="2.7.11.1"/>
    </reaction>
</comment>
<evidence type="ECO:0000256" key="2">
    <source>
        <dbReference type="ARBA" id="ARBA00022527"/>
    </source>
</evidence>
<dbReference type="FunFam" id="1.10.510.10:FF:000060">
    <property type="entry name" value="G-type lectin S-receptor-like serine/threonine-protein kinase"/>
    <property type="match status" value="1"/>
</dbReference>
<dbReference type="EnsemblPlants" id="QL12p002685:mrna">
    <property type="protein sequence ID" value="QL12p002685:mrna"/>
    <property type="gene ID" value="QL12p002685"/>
</dbReference>
<evidence type="ECO:0000256" key="16">
    <source>
        <dbReference type="PROSITE-ProRule" id="PRU00076"/>
    </source>
</evidence>
<dbReference type="Proteomes" id="UP000594261">
    <property type="component" value="Chromosome 12"/>
</dbReference>
<accession>A0A7N2RE73</accession>
<dbReference type="Pfam" id="PF01453">
    <property type="entry name" value="B_lectin"/>
    <property type="match status" value="1"/>
</dbReference>
<evidence type="ECO:0000259" key="19">
    <source>
        <dbReference type="PROSITE" id="PS50011"/>
    </source>
</evidence>
<keyword evidence="24" id="KW-1185">Reference proteome</keyword>
<evidence type="ECO:0000256" key="13">
    <source>
        <dbReference type="ARBA" id="ARBA00047899"/>
    </source>
</evidence>
<comment type="similarity">
    <text evidence="15">Belongs to the protein kinase superfamily. Ser/Thr protein kinase family.</text>
</comment>
<dbReference type="EMBL" id="LRBV02000012">
    <property type="status" value="NOT_ANNOTATED_CDS"/>
    <property type="molecule type" value="Genomic_DNA"/>
</dbReference>
<dbReference type="PROSITE" id="PS50948">
    <property type="entry name" value="PAN"/>
    <property type="match status" value="1"/>
</dbReference>
<evidence type="ECO:0000259" key="21">
    <source>
        <dbReference type="PROSITE" id="PS50927"/>
    </source>
</evidence>
<dbReference type="InterPro" id="IPR000858">
    <property type="entry name" value="S_locus_glycoprot_dom"/>
</dbReference>
<evidence type="ECO:0000256" key="9">
    <source>
        <dbReference type="ARBA" id="ARBA00022989"/>
    </source>
</evidence>
<dbReference type="EC" id="2.7.11.1" evidence="15"/>
<evidence type="ECO:0000256" key="12">
    <source>
        <dbReference type="ARBA" id="ARBA00023180"/>
    </source>
</evidence>
<dbReference type="FunFam" id="3.30.200.20:FF:000951">
    <property type="entry name" value="Uncharacterized protein"/>
    <property type="match status" value="1"/>
</dbReference>
<dbReference type="FunFam" id="2.90.10.10:FF:000001">
    <property type="entry name" value="G-type lectin S-receptor-like serine/threonine-protein kinase"/>
    <property type="match status" value="1"/>
</dbReference>
<feature type="signal peptide" evidence="18">
    <location>
        <begin position="1"/>
        <end position="23"/>
    </location>
</feature>
<evidence type="ECO:0000256" key="11">
    <source>
        <dbReference type="ARBA" id="ARBA00023157"/>
    </source>
</evidence>
<dbReference type="PROSITE" id="PS50011">
    <property type="entry name" value="PROTEIN_KINASE_DOM"/>
    <property type="match status" value="1"/>
</dbReference>
<evidence type="ECO:0000256" key="4">
    <source>
        <dbReference type="ARBA" id="ARBA00022692"/>
    </source>
</evidence>
<evidence type="ECO:0000256" key="7">
    <source>
        <dbReference type="ARBA" id="ARBA00022777"/>
    </source>
</evidence>
<evidence type="ECO:0000256" key="18">
    <source>
        <dbReference type="SAM" id="SignalP"/>
    </source>
</evidence>
<keyword evidence="6 15" id="KW-0547">Nucleotide-binding</keyword>
<evidence type="ECO:0000256" key="6">
    <source>
        <dbReference type="ARBA" id="ARBA00022741"/>
    </source>
</evidence>
<feature type="domain" description="EGF-like" evidence="20">
    <location>
        <begin position="285"/>
        <end position="321"/>
    </location>
</feature>
<dbReference type="GO" id="GO:0016020">
    <property type="term" value="C:membrane"/>
    <property type="evidence" value="ECO:0007669"/>
    <property type="project" value="UniProtKB-SubCell"/>
</dbReference>
<keyword evidence="11" id="KW-1015">Disulfide bond</keyword>
<dbReference type="Pfam" id="PF07714">
    <property type="entry name" value="PK_Tyr_Ser-Thr"/>
    <property type="match status" value="1"/>
</dbReference>
<dbReference type="GO" id="GO:0004674">
    <property type="term" value="F:protein serine/threonine kinase activity"/>
    <property type="evidence" value="ECO:0007669"/>
    <property type="project" value="UniProtKB-KW"/>
</dbReference>
<feature type="chain" id="PRO_5029669032" description="Receptor-like serine/threonine-protein kinase" evidence="18">
    <location>
        <begin position="24"/>
        <end position="839"/>
    </location>
</feature>
<dbReference type="PANTHER" id="PTHR32444:SF234">
    <property type="entry name" value="RECEPTOR-LIKE SERINE_THREONINE-PROTEIN KINASE"/>
    <property type="match status" value="1"/>
</dbReference>
<dbReference type="GO" id="GO:0048544">
    <property type="term" value="P:recognition of pollen"/>
    <property type="evidence" value="ECO:0007669"/>
    <property type="project" value="InterPro"/>
</dbReference>
<evidence type="ECO:0000256" key="8">
    <source>
        <dbReference type="ARBA" id="ARBA00022840"/>
    </source>
</evidence>
<dbReference type="Pfam" id="PF08276">
    <property type="entry name" value="PAN_2"/>
    <property type="match status" value="1"/>
</dbReference>
<sequence>MDIFTFVVLSSNLLILLFVFSDATDSITKSQFLSDIEKTTLVSKDGGFALGFFSPGNSTNRYLGIWYNNITVKTVVWVANRLNPISDLSGVLMLNSSGSLVLLSQNTTVAWLANSTKEVGSPIVELLDSGNLVLREENEGNPGRYLWQSFDYPSDTWLPGMKLGWDLRIGLNRHLSSWKSPDDPSPGELSWGIELHNYPEFVMKTGSQKYFRSGPWNGLFFSGMPDLKSTQDYSFTYVYNKDEVYFKFDMIQESIITRAVLSQSQYERYIWVEEKNKWSMLLYLPRDKCDTYNLCGAYGNCIMGESPVCQCVEGFKPKSLQTWNPEEWNKGCERSKQLSCQDKDKIAFVKFVGLKLPDSTNSWVEESMDFEECRDKCLNNCNCTAFTNSNIRYGISGCAMWFGDLIDIRQIAANNRMDVDSQNVYVRMSASEKEVKNKQKMKVIMIVVVAIAVAFGVLLILYCICKRSDSRDQAGEDLISFDFSNKAIQRGLINKKRAGKDRNKEMELPLFSFSSVSTATNYFSASNKLGEGGFGPVYKGSLLNGQLVAVKRLSRKSGQGWEELKNEAMLIAKLQHKNLVKLLGCCIERDEKILIYEYLPNKSLDYFLFDPIRHRIIDWATRTHIIEGIAQGLLYLHQYSRLQIIHRDLKASNILLDKEMNPKISDFGLARIFCGNGSQATNRIVGTYGYMSPEYAMEGLFSIKSDIFSFGVLLLEILSGKKNTGFYQSDSINLIGYAWDLWKSNRSLDLMDPILGDTPPANILLSYINIAFLCVQENAADRPTISDVISMFSTEPALLPSPKKPAFSFARGIEDLGSSKREPEICSLNNVTISILEAR</sequence>
<dbReference type="SUPFAM" id="SSF56112">
    <property type="entry name" value="Protein kinase-like (PK-like)"/>
    <property type="match status" value="1"/>
</dbReference>
<evidence type="ECO:0000313" key="23">
    <source>
        <dbReference type="EnsemblPlants" id="QL12p002685:mrna"/>
    </source>
</evidence>
<organism evidence="23 24">
    <name type="scientific">Quercus lobata</name>
    <name type="common">Valley oak</name>
    <dbReference type="NCBI Taxonomy" id="97700"/>
    <lineage>
        <taxon>Eukaryota</taxon>
        <taxon>Viridiplantae</taxon>
        <taxon>Streptophyta</taxon>
        <taxon>Embryophyta</taxon>
        <taxon>Tracheophyta</taxon>
        <taxon>Spermatophyta</taxon>
        <taxon>Magnoliopsida</taxon>
        <taxon>eudicotyledons</taxon>
        <taxon>Gunneridae</taxon>
        <taxon>Pentapetalae</taxon>
        <taxon>rosids</taxon>
        <taxon>fabids</taxon>
        <taxon>Fagales</taxon>
        <taxon>Fagaceae</taxon>
        <taxon>Quercus</taxon>
    </lineage>
</organism>
<dbReference type="PROSITE" id="PS00108">
    <property type="entry name" value="PROTEIN_KINASE_ST"/>
    <property type="match status" value="1"/>
</dbReference>
<dbReference type="SMART" id="SM00220">
    <property type="entry name" value="S_TKc"/>
    <property type="match status" value="1"/>
</dbReference>
<dbReference type="CDD" id="cd00028">
    <property type="entry name" value="B_lectin"/>
    <property type="match status" value="1"/>
</dbReference>
<evidence type="ECO:0000256" key="3">
    <source>
        <dbReference type="ARBA" id="ARBA00022679"/>
    </source>
</evidence>
<keyword evidence="7 15" id="KW-0418">Kinase</keyword>
<evidence type="ECO:0000259" key="20">
    <source>
        <dbReference type="PROSITE" id="PS50026"/>
    </source>
</evidence>
<dbReference type="PIRSF" id="PIRSF000641">
    <property type="entry name" value="SRK"/>
    <property type="match status" value="1"/>
</dbReference>
<dbReference type="GO" id="GO:0005524">
    <property type="term" value="F:ATP binding"/>
    <property type="evidence" value="ECO:0007669"/>
    <property type="project" value="UniProtKB-KW"/>
</dbReference>
<dbReference type="SUPFAM" id="SSF51110">
    <property type="entry name" value="alpha-D-mannose-specific plant lectins"/>
    <property type="match status" value="1"/>
</dbReference>
<evidence type="ECO:0000256" key="14">
    <source>
        <dbReference type="ARBA" id="ARBA00048679"/>
    </source>
</evidence>
<dbReference type="AlphaFoldDB" id="A0A7N2RE73"/>
<dbReference type="PROSITE" id="PS50026">
    <property type="entry name" value="EGF_3"/>
    <property type="match status" value="1"/>
</dbReference>
<dbReference type="InterPro" id="IPR001245">
    <property type="entry name" value="Ser-Thr/Tyr_kinase_cat_dom"/>
</dbReference>
<keyword evidence="8 15" id="KW-0067">ATP-binding</keyword>
<keyword evidence="5 18" id="KW-0732">Signal</keyword>
<dbReference type="CDD" id="cd01098">
    <property type="entry name" value="PAN_AP_plant"/>
    <property type="match status" value="1"/>
</dbReference>
<evidence type="ECO:0000256" key="17">
    <source>
        <dbReference type="SAM" id="Phobius"/>
    </source>
</evidence>
<dbReference type="InterPro" id="IPR011009">
    <property type="entry name" value="Kinase-like_dom_sf"/>
</dbReference>
<feature type="domain" description="Apple" evidence="22">
    <location>
        <begin position="340"/>
        <end position="424"/>
    </location>
</feature>
<keyword evidence="12" id="KW-0325">Glycoprotein</keyword>
<comment type="catalytic activity">
    <reaction evidence="14 15">
        <text>L-seryl-[protein] + ATP = O-phospho-L-seryl-[protein] + ADP + H(+)</text>
        <dbReference type="Rhea" id="RHEA:17989"/>
        <dbReference type="Rhea" id="RHEA-COMP:9863"/>
        <dbReference type="Rhea" id="RHEA-COMP:11604"/>
        <dbReference type="ChEBI" id="CHEBI:15378"/>
        <dbReference type="ChEBI" id="CHEBI:29999"/>
        <dbReference type="ChEBI" id="CHEBI:30616"/>
        <dbReference type="ChEBI" id="CHEBI:83421"/>
        <dbReference type="ChEBI" id="CHEBI:456216"/>
        <dbReference type="EC" id="2.7.11.1"/>
    </reaction>
</comment>
<dbReference type="InterPro" id="IPR003609">
    <property type="entry name" value="Pan_app"/>
</dbReference>
<comment type="subcellular location">
    <subcellularLocation>
        <location evidence="1">Membrane</location>
        <topology evidence="1">Single-pass type I membrane protein</topology>
    </subcellularLocation>
</comment>
<keyword evidence="4 17" id="KW-0812">Transmembrane</keyword>
<dbReference type="InParanoid" id="A0A7N2RE73"/>
<dbReference type="PANTHER" id="PTHR32444">
    <property type="entry name" value="BULB-TYPE LECTIN DOMAIN-CONTAINING PROTEIN"/>
    <property type="match status" value="1"/>
</dbReference>
<dbReference type="Pfam" id="PF11883">
    <property type="entry name" value="DUF3403"/>
    <property type="match status" value="1"/>
</dbReference>
<dbReference type="Pfam" id="PF00954">
    <property type="entry name" value="S_locus_glycop"/>
    <property type="match status" value="1"/>
</dbReference>
<reference evidence="23 24" key="1">
    <citation type="journal article" date="2016" name="G3 (Bethesda)">
        <title>First Draft Assembly and Annotation of the Genome of a California Endemic Oak Quercus lobata Nee (Fagaceae).</title>
        <authorList>
            <person name="Sork V.L."/>
            <person name="Fitz-Gibbon S.T."/>
            <person name="Puiu D."/>
            <person name="Crepeau M."/>
            <person name="Gugger P.F."/>
            <person name="Sherman R."/>
            <person name="Stevens K."/>
            <person name="Langley C.H."/>
            <person name="Pellegrini M."/>
            <person name="Salzberg S.L."/>
        </authorList>
    </citation>
    <scope>NUCLEOTIDE SEQUENCE [LARGE SCALE GENOMIC DNA]</scope>
    <source>
        <strain evidence="23 24">cv. SW786</strain>
    </source>
</reference>
<dbReference type="Gene3D" id="1.10.510.10">
    <property type="entry name" value="Transferase(Phosphotransferase) domain 1"/>
    <property type="match status" value="1"/>
</dbReference>
<keyword evidence="9 17" id="KW-1133">Transmembrane helix</keyword>
<dbReference type="InterPro" id="IPR008271">
    <property type="entry name" value="Ser/Thr_kinase_AS"/>
</dbReference>
<keyword evidence="10 17" id="KW-0472">Membrane</keyword>
<dbReference type="OMA" id="NSWVEES"/>
<evidence type="ECO:0000259" key="22">
    <source>
        <dbReference type="PROSITE" id="PS50948"/>
    </source>
</evidence>
<dbReference type="InterPro" id="IPR000719">
    <property type="entry name" value="Prot_kinase_dom"/>
</dbReference>
<dbReference type="CDD" id="cd14066">
    <property type="entry name" value="STKc_IRAK"/>
    <property type="match status" value="1"/>
</dbReference>
<dbReference type="Gene3D" id="2.90.10.10">
    <property type="entry name" value="Bulb-type lectin domain"/>
    <property type="match status" value="1"/>
</dbReference>
<name>A0A7N2RE73_QUELO</name>
<feature type="transmembrane region" description="Helical" evidence="17">
    <location>
        <begin position="443"/>
        <end position="464"/>
    </location>
</feature>
<dbReference type="InterPro" id="IPR024171">
    <property type="entry name" value="SRK-like_kinase"/>
</dbReference>
<evidence type="ECO:0000313" key="24">
    <source>
        <dbReference type="Proteomes" id="UP000594261"/>
    </source>
</evidence>
<keyword evidence="2 15" id="KW-0723">Serine/threonine-protein kinase</keyword>
<reference evidence="23" key="2">
    <citation type="submission" date="2021-01" db="UniProtKB">
        <authorList>
            <consortium name="EnsemblPlants"/>
        </authorList>
    </citation>
    <scope>IDENTIFICATION</scope>
</reference>
<comment type="caution">
    <text evidence="16">Lacks conserved residue(s) required for the propagation of feature annotation.</text>
</comment>
<dbReference type="InterPro" id="IPR021820">
    <property type="entry name" value="S-locus_recpt_kinase_C"/>
</dbReference>
<feature type="domain" description="Protein kinase" evidence="19">
    <location>
        <begin position="523"/>
        <end position="798"/>
    </location>
</feature>
<keyword evidence="3 15" id="KW-0808">Transferase</keyword>
<dbReference type="Gene3D" id="3.30.200.20">
    <property type="entry name" value="Phosphorylase Kinase, domain 1"/>
    <property type="match status" value="1"/>
</dbReference>
<dbReference type="InterPro" id="IPR036426">
    <property type="entry name" value="Bulb-type_lectin_dom_sf"/>
</dbReference>
<dbReference type="SMART" id="SM00473">
    <property type="entry name" value="PAN_AP"/>
    <property type="match status" value="1"/>
</dbReference>
<dbReference type="Gramene" id="QL12p002685:mrna">
    <property type="protein sequence ID" value="QL12p002685:mrna"/>
    <property type="gene ID" value="QL12p002685"/>
</dbReference>
<feature type="domain" description="Bulb-type lectin" evidence="21">
    <location>
        <begin position="24"/>
        <end position="147"/>
    </location>
</feature>
<dbReference type="SMART" id="SM00108">
    <property type="entry name" value="B_lectin"/>
    <property type="match status" value="1"/>
</dbReference>
<dbReference type="InterPro" id="IPR000742">
    <property type="entry name" value="EGF"/>
</dbReference>
<keyword evidence="16" id="KW-0245">EGF-like domain</keyword>
<dbReference type="InterPro" id="IPR001480">
    <property type="entry name" value="Bulb-type_lectin_dom"/>
</dbReference>
<evidence type="ECO:0000256" key="5">
    <source>
        <dbReference type="ARBA" id="ARBA00022729"/>
    </source>
</evidence>
<evidence type="ECO:0000256" key="1">
    <source>
        <dbReference type="ARBA" id="ARBA00004479"/>
    </source>
</evidence>
<protein>
    <recommendedName>
        <fullName evidence="15">Receptor-like serine/threonine-protein kinase</fullName>
        <ecNumber evidence="15">2.7.11.1</ecNumber>
    </recommendedName>
</protein>
<proteinExistence type="inferred from homology"/>
<evidence type="ECO:0000256" key="10">
    <source>
        <dbReference type="ARBA" id="ARBA00023136"/>
    </source>
</evidence>